<evidence type="ECO:0000256" key="8">
    <source>
        <dbReference type="SAM" id="SignalP"/>
    </source>
</evidence>
<dbReference type="Pfam" id="PF02321">
    <property type="entry name" value="OEP"/>
    <property type="match status" value="2"/>
</dbReference>
<evidence type="ECO:0000256" key="6">
    <source>
        <dbReference type="ARBA" id="ARBA00023136"/>
    </source>
</evidence>
<name>A0A368HJ74_9GAMM</name>
<accession>A0A368HJ74</accession>
<evidence type="ECO:0000256" key="2">
    <source>
        <dbReference type="ARBA" id="ARBA00007613"/>
    </source>
</evidence>
<dbReference type="Gene3D" id="1.20.1600.10">
    <property type="entry name" value="Outer membrane efflux proteins (OEP)"/>
    <property type="match status" value="1"/>
</dbReference>
<keyword evidence="3" id="KW-0813">Transport</keyword>
<keyword evidence="10" id="KW-1185">Reference proteome</keyword>
<keyword evidence="8" id="KW-0732">Signal</keyword>
<dbReference type="AlphaFoldDB" id="A0A368HJ74"/>
<dbReference type="InterPro" id="IPR003423">
    <property type="entry name" value="OMP_efflux"/>
</dbReference>
<comment type="caution">
    <text evidence="9">The sequence shown here is derived from an EMBL/GenBank/DDBJ whole genome shotgun (WGS) entry which is preliminary data.</text>
</comment>
<evidence type="ECO:0000256" key="1">
    <source>
        <dbReference type="ARBA" id="ARBA00004442"/>
    </source>
</evidence>
<reference evidence="9 10" key="1">
    <citation type="submission" date="2018-02" db="EMBL/GenBank/DDBJ databases">
        <title>Insights into the biology of acidophilic members of the Acidiferrobacteraceae family derived from comparative genomic analyses.</title>
        <authorList>
            <person name="Issotta F."/>
            <person name="Thyssen C."/>
            <person name="Mena C."/>
            <person name="Moya A."/>
            <person name="Bellenberg S."/>
            <person name="Sproer C."/>
            <person name="Covarrubias P.C."/>
            <person name="Sand W."/>
            <person name="Quatrini R."/>
            <person name="Vera M."/>
        </authorList>
    </citation>
    <scope>NUCLEOTIDE SEQUENCE [LARGE SCALE GENOMIC DNA]</scope>
    <source>
        <strain evidence="10">m-1</strain>
    </source>
</reference>
<evidence type="ECO:0000256" key="7">
    <source>
        <dbReference type="ARBA" id="ARBA00023237"/>
    </source>
</evidence>
<dbReference type="PANTHER" id="PTHR30026:SF20">
    <property type="entry name" value="OUTER MEMBRANE PROTEIN TOLC"/>
    <property type="match status" value="1"/>
</dbReference>
<evidence type="ECO:0000256" key="3">
    <source>
        <dbReference type="ARBA" id="ARBA00022448"/>
    </source>
</evidence>
<dbReference type="SUPFAM" id="SSF56954">
    <property type="entry name" value="Outer membrane efflux proteins (OEP)"/>
    <property type="match status" value="1"/>
</dbReference>
<sequence>MKRRWPIFVLVLVSASPPIWAQTLWQTWQMAVAQDPEYVVYQKRFEALSQQEPMALGALLPRLSVHTGLQSASSRILSPQLSGSGSSTYVYAETANGRLASWNVTLSQMVFNWSTLQHYRASQYQVLAAAAQYQAARQSLALNVITDYIQWLAAQADVSVLRRAQRGFAHEAHVVKSEYRAGTTGILGSEEALVALGEVRAQVSLALSRLAQARAALEAITGRLSSRPAPALPRRFTPPVVHSTTQWLSLAWRHNPVLASYRALSYVAARNVSASLGKFLPVITLQLEHQQEIQTGTSYYSIAAQYFESPNSYRNLGNSIDLHLSWNLFAGGSDRAALSAAEARQGEALAALAAERRVIEKDITSNAASVIWARRRIRLYRQSLEVARHAVTTSSEGVRAGLISENNAIGDRQSATTVQRGLNSAIASAVMHYAKVADAAGIITPSFIYHLSLMLQVTGGESVYD</sequence>
<comment type="subcellular location">
    <subcellularLocation>
        <location evidence="1">Cell outer membrane</location>
    </subcellularLocation>
</comment>
<dbReference type="EMBL" id="PSYR01000001">
    <property type="protein sequence ID" value="RCN59424.1"/>
    <property type="molecule type" value="Genomic_DNA"/>
</dbReference>
<evidence type="ECO:0000256" key="4">
    <source>
        <dbReference type="ARBA" id="ARBA00022452"/>
    </source>
</evidence>
<dbReference type="PANTHER" id="PTHR30026">
    <property type="entry name" value="OUTER MEMBRANE PROTEIN TOLC"/>
    <property type="match status" value="1"/>
</dbReference>
<dbReference type="GO" id="GO:0015288">
    <property type="term" value="F:porin activity"/>
    <property type="evidence" value="ECO:0007669"/>
    <property type="project" value="TreeGrafter"/>
</dbReference>
<comment type="similarity">
    <text evidence="2">Belongs to the outer membrane factor (OMF) (TC 1.B.17) family.</text>
</comment>
<organism evidence="9 10">
    <name type="scientific">Acidiferrobacter thiooxydans</name>
    <dbReference type="NCBI Taxonomy" id="163359"/>
    <lineage>
        <taxon>Bacteria</taxon>
        <taxon>Pseudomonadati</taxon>
        <taxon>Pseudomonadota</taxon>
        <taxon>Gammaproteobacteria</taxon>
        <taxon>Acidiferrobacterales</taxon>
        <taxon>Acidiferrobacteraceae</taxon>
        <taxon>Acidiferrobacter</taxon>
    </lineage>
</organism>
<dbReference type="Proteomes" id="UP000253250">
    <property type="component" value="Unassembled WGS sequence"/>
</dbReference>
<keyword evidence="5" id="KW-0812">Transmembrane</keyword>
<protein>
    <recommendedName>
        <fullName evidence="11">TolC family protein</fullName>
    </recommendedName>
</protein>
<evidence type="ECO:0000313" key="9">
    <source>
        <dbReference type="EMBL" id="RCN59424.1"/>
    </source>
</evidence>
<keyword evidence="6" id="KW-0472">Membrane</keyword>
<keyword evidence="4" id="KW-1134">Transmembrane beta strand</keyword>
<proteinExistence type="inferred from homology"/>
<feature type="chain" id="PRO_5016705093" description="TolC family protein" evidence="8">
    <location>
        <begin position="22"/>
        <end position="465"/>
    </location>
</feature>
<dbReference type="GO" id="GO:1990281">
    <property type="term" value="C:efflux pump complex"/>
    <property type="evidence" value="ECO:0007669"/>
    <property type="project" value="TreeGrafter"/>
</dbReference>
<evidence type="ECO:0000256" key="5">
    <source>
        <dbReference type="ARBA" id="ARBA00022692"/>
    </source>
</evidence>
<dbReference type="OrthoDB" id="9813458at2"/>
<gene>
    <name evidence="9" type="ORF">C4900_06965</name>
</gene>
<evidence type="ECO:0000313" key="10">
    <source>
        <dbReference type="Proteomes" id="UP000253250"/>
    </source>
</evidence>
<feature type="signal peptide" evidence="8">
    <location>
        <begin position="1"/>
        <end position="21"/>
    </location>
</feature>
<dbReference type="InterPro" id="IPR051906">
    <property type="entry name" value="TolC-like"/>
</dbReference>
<dbReference type="GO" id="GO:0015562">
    <property type="term" value="F:efflux transmembrane transporter activity"/>
    <property type="evidence" value="ECO:0007669"/>
    <property type="project" value="InterPro"/>
</dbReference>
<evidence type="ECO:0008006" key="11">
    <source>
        <dbReference type="Google" id="ProtNLM"/>
    </source>
</evidence>
<keyword evidence="7" id="KW-0998">Cell outer membrane</keyword>
<dbReference type="GO" id="GO:0009279">
    <property type="term" value="C:cell outer membrane"/>
    <property type="evidence" value="ECO:0007669"/>
    <property type="project" value="UniProtKB-SubCell"/>
</dbReference>